<dbReference type="Proteomes" id="UP001432251">
    <property type="component" value="Chromosome"/>
</dbReference>
<name>A0ACD5AHX2_9ACTN</name>
<keyword evidence="1" id="KW-0067">ATP-binding</keyword>
<reference evidence="1" key="1">
    <citation type="journal article" date="2025" name="Int. J. Syst. Evol. Microbiol.">
        <title>Streptomyces citrinus sp. nov., with yellow diffusible pigment.</title>
        <authorList>
            <person name="He Y."/>
            <person name="Yang E."/>
            <person name="Xu J."/>
            <person name="Sun Y."/>
            <person name="Sun L."/>
        </authorList>
    </citation>
    <scope>NUCLEOTIDE SEQUENCE</scope>
    <source>
        <strain evidence="1">Q6</strain>
    </source>
</reference>
<sequence>MEQLPLKREAFYRGERTSIPAARAFTAWALRDWQALERLDDVLLCVSEITTNALTHGSPPGNGFRLGLELCADGTVRVEVDDTGGGEVRLPEPDADAEYGRGLFLVEALADKWGVGRREPGKTVWCEFGRCALPPSATGPDPGPGDGSPARLPAPLRDPSDSVREY</sequence>
<protein>
    <submittedName>
        <fullName evidence="1">ATP-binding protein</fullName>
    </submittedName>
</protein>
<keyword evidence="2" id="KW-1185">Reference proteome</keyword>
<evidence type="ECO:0000313" key="2">
    <source>
        <dbReference type="Proteomes" id="UP001432251"/>
    </source>
</evidence>
<gene>
    <name evidence="1" type="ORF">V2W30_28235</name>
</gene>
<accession>A0ACD5AHX2</accession>
<keyword evidence="1" id="KW-0547">Nucleotide-binding</keyword>
<evidence type="ECO:0000313" key="1">
    <source>
        <dbReference type="EMBL" id="WWQ66842.1"/>
    </source>
</evidence>
<dbReference type="EMBL" id="CP146022">
    <property type="protein sequence ID" value="WWQ66842.1"/>
    <property type="molecule type" value="Genomic_DNA"/>
</dbReference>
<organism evidence="1 2">
    <name type="scientific">Streptomyces citrinus</name>
    <dbReference type="NCBI Taxonomy" id="3118173"/>
    <lineage>
        <taxon>Bacteria</taxon>
        <taxon>Bacillati</taxon>
        <taxon>Actinomycetota</taxon>
        <taxon>Actinomycetes</taxon>
        <taxon>Kitasatosporales</taxon>
        <taxon>Streptomycetaceae</taxon>
        <taxon>Streptomyces</taxon>
    </lineage>
</organism>
<proteinExistence type="predicted"/>